<proteinExistence type="predicted"/>
<sequence>MPRRRICGHPAYHPTRIAPPVTAKSARPPTARPAEWPGFCGPKASKTKGETHRSNPREKKARTRGRCGSHYLEDRNSVYKLFARPFSSTHQTLFLGYLQRRSGEGTRKTSSF</sequence>
<feature type="compositionally biased region" description="Basic and acidic residues" evidence="1">
    <location>
        <begin position="47"/>
        <end position="58"/>
    </location>
</feature>
<name>A0A1D6P0Z3_MAIZE</name>
<organism evidence="2">
    <name type="scientific">Zea mays</name>
    <name type="common">Maize</name>
    <dbReference type="NCBI Taxonomy" id="4577"/>
    <lineage>
        <taxon>Eukaryota</taxon>
        <taxon>Viridiplantae</taxon>
        <taxon>Streptophyta</taxon>
        <taxon>Embryophyta</taxon>
        <taxon>Tracheophyta</taxon>
        <taxon>Spermatophyta</taxon>
        <taxon>Magnoliopsida</taxon>
        <taxon>Liliopsida</taxon>
        <taxon>Poales</taxon>
        <taxon>Poaceae</taxon>
        <taxon>PACMAD clade</taxon>
        <taxon>Panicoideae</taxon>
        <taxon>Andropogonodae</taxon>
        <taxon>Andropogoneae</taxon>
        <taxon>Tripsacinae</taxon>
        <taxon>Zea</taxon>
    </lineage>
</organism>
<dbReference type="EMBL" id="CM000785">
    <property type="protein sequence ID" value="AQL03749.1"/>
    <property type="molecule type" value="Genomic_DNA"/>
</dbReference>
<dbReference type="GO" id="GO:0016787">
    <property type="term" value="F:hydrolase activity"/>
    <property type="evidence" value="ECO:0007669"/>
    <property type="project" value="UniProtKB-KW"/>
</dbReference>
<dbReference type="AlphaFoldDB" id="A0A1D6P0Z3"/>
<keyword evidence="2" id="KW-0378">Hydrolase</keyword>
<feature type="region of interest" description="Disordered" evidence="1">
    <location>
        <begin position="1"/>
        <end position="66"/>
    </location>
</feature>
<protein>
    <submittedName>
        <fullName evidence="2">Glycosyl hydrolase superfamily protein</fullName>
    </submittedName>
</protein>
<reference evidence="2" key="1">
    <citation type="submission" date="2015-12" db="EMBL/GenBank/DDBJ databases">
        <title>Update maize B73 reference genome by single molecule sequencing technologies.</title>
        <authorList>
            <consortium name="Maize Genome Sequencing Project"/>
            <person name="Ware D."/>
        </authorList>
    </citation>
    <scope>NUCLEOTIDE SEQUENCE</scope>
    <source>
        <tissue evidence="2">Seedling</tissue>
    </source>
</reference>
<evidence type="ECO:0000256" key="1">
    <source>
        <dbReference type="SAM" id="MobiDB-lite"/>
    </source>
</evidence>
<accession>A0A1D6P0Z3</accession>
<gene>
    <name evidence="2" type="ORF">ZEAMMB73_Zm00001d046134</name>
</gene>
<evidence type="ECO:0000313" key="2">
    <source>
        <dbReference type="EMBL" id="AQL03749.1"/>
    </source>
</evidence>